<proteinExistence type="predicted"/>
<dbReference type="Proteomes" id="UP001143856">
    <property type="component" value="Unassembled WGS sequence"/>
</dbReference>
<reference evidence="1" key="1">
    <citation type="submission" date="2022-10" db="EMBL/GenBank/DDBJ databases">
        <title>Genome Sequence of Xylaria curta.</title>
        <authorList>
            <person name="Buettner E."/>
        </authorList>
    </citation>
    <scope>NUCLEOTIDE SEQUENCE</scope>
    <source>
        <strain evidence="1">Babe10</strain>
    </source>
</reference>
<gene>
    <name evidence="1" type="ORF">NUW58_g6208</name>
</gene>
<keyword evidence="2" id="KW-1185">Reference proteome</keyword>
<sequence>MNCANYVKKNDSCFRVMPEWYRDDMDNYEIYSAMLRHIERYISNFENMTKYFYYHRGLLEWDDEAALQSIIIMVTSFIEHLREARSAVVDDERLPNLFKYHSGVVKDEEGDEDLGLDGWQKDDLEKVCPEFEAKMAALKKFRESIAQTPHTEDGKVDLFCREWKSLIQEVEAAL</sequence>
<comment type="caution">
    <text evidence="1">The sequence shown here is derived from an EMBL/GenBank/DDBJ whole genome shotgun (WGS) entry which is preliminary data.</text>
</comment>
<evidence type="ECO:0000313" key="2">
    <source>
        <dbReference type="Proteomes" id="UP001143856"/>
    </source>
</evidence>
<name>A0ACC1NZG1_9PEZI</name>
<organism evidence="1 2">
    <name type="scientific">Xylaria curta</name>
    <dbReference type="NCBI Taxonomy" id="42375"/>
    <lineage>
        <taxon>Eukaryota</taxon>
        <taxon>Fungi</taxon>
        <taxon>Dikarya</taxon>
        <taxon>Ascomycota</taxon>
        <taxon>Pezizomycotina</taxon>
        <taxon>Sordariomycetes</taxon>
        <taxon>Xylariomycetidae</taxon>
        <taxon>Xylariales</taxon>
        <taxon>Xylariaceae</taxon>
        <taxon>Xylaria</taxon>
    </lineage>
</organism>
<accession>A0ACC1NZG1</accession>
<protein>
    <submittedName>
        <fullName evidence="1">Uncharacterized protein</fullName>
    </submittedName>
</protein>
<evidence type="ECO:0000313" key="1">
    <source>
        <dbReference type="EMBL" id="KAJ2983688.1"/>
    </source>
</evidence>
<dbReference type="EMBL" id="JAPDGR010001354">
    <property type="protein sequence ID" value="KAJ2983688.1"/>
    <property type="molecule type" value="Genomic_DNA"/>
</dbReference>